<dbReference type="HOGENOM" id="CLU_2610487_0_0_1"/>
<evidence type="ECO:0000313" key="3">
    <source>
        <dbReference type="Proteomes" id="UP000006729"/>
    </source>
</evidence>
<sequence>MLRRSSPTPPPLQKPHHPPKRYPFNPFHGSFSPILRSRHESFLEPLYMGGFKAGGCGEGGNGSGDNEENEEDYYVQVRS</sequence>
<dbReference type="EMBL" id="CM009299">
    <property type="protein sequence ID" value="PNT17795.1"/>
    <property type="molecule type" value="Genomic_DNA"/>
</dbReference>
<evidence type="ECO:0000256" key="1">
    <source>
        <dbReference type="SAM" id="MobiDB-lite"/>
    </source>
</evidence>
<proteinExistence type="predicted"/>
<protein>
    <submittedName>
        <fullName evidence="2">Uncharacterized protein</fullName>
    </submittedName>
</protein>
<reference evidence="2 3" key="1">
    <citation type="journal article" date="2006" name="Science">
        <title>The genome of black cottonwood, Populus trichocarpa (Torr. &amp; Gray).</title>
        <authorList>
            <person name="Tuskan G.A."/>
            <person name="Difazio S."/>
            <person name="Jansson S."/>
            <person name="Bohlmann J."/>
            <person name="Grigoriev I."/>
            <person name="Hellsten U."/>
            <person name="Putnam N."/>
            <person name="Ralph S."/>
            <person name="Rombauts S."/>
            <person name="Salamov A."/>
            <person name="Schein J."/>
            <person name="Sterck L."/>
            <person name="Aerts A."/>
            <person name="Bhalerao R.R."/>
            <person name="Bhalerao R.P."/>
            <person name="Blaudez D."/>
            <person name="Boerjan W."/>
            <person name="Brun A."/>
            <person name="Brunner A."/>
            <person name="Busov V."/>
            <person name="Campbell M."/>
            <person name="Carlson J."/>
            <person name="Chalot M."/>
            <person name="Chapman J."/>
            <person name="Chen G.L."/>
            <person name="Cooper D."/>
            <person name="Coutinho P.M."/>
            <person name="Couturier J."/>
            <person name="Covert S."/>
            <person name="Cronk Q."/>
            <person name="Cunningham R."/>
            <person name="Davis J."/>
            <person name="Degroeve S."/>
            <person name="Dejardin A."/>
            <person name="Depamphilis C."/>
            <person name="Detter J."/>
            <person name="Dirks B."/>
            <person name="Dubchak I."/>
            <person name="Duplessis S."/>
            <person name="Ehlting J."/>
            <person name="Ellis B."/>
            <person name="Gendler K."/>
            <person name="Goodstein D."/>
            <person name="Gribskov M."/>
            <person name="Grimwood J."/>
            <person name="Groover A."/>
            <person name="Gunter L."/>
            <person name="Hamberger B."/>
            <person name="Heinze B."/>
            <person name="Helariutta Y."/>
            <person name="Henrissat B."/>
            <person name="Holligan D."/>
            <person name="Holt R."/>
            <person name="Huang W."/>
            <person name="Islam-Faridi N."/>
            <person name="Jones S."/>
            <person name="Jones-Rhoades M."/>
            <person name="Jorgensen R."/>
            <person name="Joshi C."/>
            <person name="Kangasjarvi J."/>
            <person name="Karlsson J."/>
            <person name="Kelleher C."/>
            <person name="Kirkpatrick R."/>
            <person name="Kirst M."/>
            <person name="Kohler A."/>
            <person name="Kalluri U."/>
            <person name="Larimer F."/>
            <person name="Leebens-Mack J."/>
            <person name="Leple J.C."/>
            <person name="Locascio P."/>
            <person name="Lou Y."/>
            <person name="Lucas S."/>
            <person name="Martin F."/>
            <person name="Montanini B."/>
            <person name="Napoli C."/>
            <person name="Nelson D.R."/>
            <person name="Nelson C."/>
            <person name="Nieminen K."/>
            <person name="Nilsson O."/>
            <person name="Pereda V."/>
            <person name="Peter G."/>
            <person name="Philippe R."/>
            <person name="Pilate G."/>
            <person name="Poliakov A."/>
            <person name="Razumovskaya J."/>
            <person name="Richardson P."/>
            <person name="Rinaldi C."/>
            <person name="Ritland K."/>
            <person name="Rouze P."/>
            <person name="Ryaboy D."/>
            <person name="Schmutz J."/>
            <person name="Schrader J."/>
            <person name="Segerman B."/>
            <person name="Shin H."/>
            <person name="Siddiqui A."/>
            <person name="Sterky F."/>
            <person name="Terry A."/>
            <person name="Tsai C.J."/>
            <person name="Uberbacher E."/>
            <person name="Unneberg P."/>
            <person name="Vahala J."/>
            <person name="Wall K."/>
            <person name="Wessler S."/>
            <person name="Yang G."/>
            <person name="Yin T."/>
            <person name="Douglas C."/>
            <person name="Marra M."/>
            <person name="Sandberg G."/>
            <person name="Van de Peer Y."/>
            <person name="Rokhsar D."/>
        </authorList>
    </citation>
    <scope>NUCLEOTIDE SEQUENCE [LARGE SCALE GENOMIC DNA]</scope>
    <source>
        <strain evidence="3">cv. Nisqually</strain>
    </source>
</reference>
<dbReference type="AlphaFoldDB" id="B9HTM1"/>
<name>B9HTM1_POPTR</name>
<organism evidence="2 3">
    <name type="scientific">Populus trichocarpa</name>
    <name type="common">Western balsam poplar</name>
    <name type="synonym">Populus balsamifera subsp. trichocarpa</name>
    <dbReference type="NCBI Taxonomy" id="3694"/>
    <lineage>
        <taxon>Eukaryota</taxon>
        <taxon>Viridiplantae</taxon>
        <taxon>Streptophyta</taxon>
        <taxon>Embryophyta</taxon>
        <taxon>Tracheophyta</taxon>
        <taxon>Spermatophyta</taxon>
        <taxon>Magnoliopsida</taxon>
        <taxon>eudicotyledons</taxon>
        <taxon>Gunneridae</taxon>
        <taxon>Pentapetalae</taxon>
        <taxon>rosids</taxon>
        <taxon>fabids</taxon>
        <taxon>Malpighiales</taxon>
        <taxon>Salicaceae</taxon>
        <taxon>Saliceae</taxon>
        <taxon>Populus</taxon>
    </lineage>
</organism>
<dbReference type="InParanoid" id="B9HTM1"/>
<feature type="region of interest" description="Disordered" evidence="1">
    <location>
        <begin position="53"/>
        <end position="79"/>
    </location>
</feature>
<gene>
    <name evidence="2" type="ORF">POPTR_010G208800</name>
</gene>
<accession>B9HTM1</accession>
<evidence type="ECO:0000313" key="2">
    <source>
        <dbReference type="EMBL" id="PNT17795.1"/>
    </source>
</evidence>
<feature type="region of interest" description="Disordered" evidence="1">
    <location>
        <begin position="1"/>
        <end position="27"/>
    </location>
</feature>
<keyword evidence="3" id="KW-1185">Reference proteome</keyword>
<dbReference type="Proteomes" id="UP000006729">
    <property type="component" value="Chromosome 10"/>
</dbReference>
<feature type="compositionally biased region" description="Gly residues" evidence="1">
    <location>
        <begin position="53"/>
        <end position="63"/>
    </location>
</feature>